<dbReference type="Gene3D" id="3.40.50.2000">
    <property type="entry name" value="Glycogen Phosphorylase B"/>
    <property type="match status" value="2"/>
</dbReference>
<proteinExistence type="predicted"/>
<dbReference type="GO" id="GO:1901135">
    <property type="term" value="P:carbohydrate derivative metabolic process"/>
    <property type="evidence" value="ECO:0007669"/>
    <property type="project" value="UniProtKB-ARBA"/>
</dbReference>
<keyword evidence="3" id="KW-0328">Glycosyltransferase</keyword>
<reference evidence="3" key="1">
    <citation type="submission" date="2023-02" db="EMBL/GenBank/DDBJ databases">
        <title>Escherichia albertii as a potential enteropathogen in the light of epidemiological and genomic studies.</title>
        <authorList>
            <person name="Leszczynska K."/>
            <person name="Swiecicka I."/>
            <person name="Daniluk T."/>
            <person name="Lebensztejn D."/>
            <person name="Chmielewska S."/>
            <person name="Leszczynska D."/>
            <person name="Gawor J."/>
            <person name="Kliber M."/>
        </authorList>
    </citation>
    <scope>NUCLEOTIDE SEQUENCE</scope>
    <source>
        <strain evidence="3">BIA_7</strain>
    </source>
</reference>
<keyword evidence="3" id="KW-0808">Transferase</keyword>
<evidence type="ECO:0000259" key="2">
    <source>
        <dbReference type="Pfam" id="PF00534"/>
    </source>
</evidence>
<dbReference type="PANTHER" id="PTHR12526">
    <property type="entry name" value="GLYCOSYLTRANSFERASE"/>
    <property type="match status" value="1"/>
</dbReference>
<organism evidence="3 4">
    <name type="scientific">Escherichia albertii</name>
    <dbReference type="NCBI Taxonomy" id="208962"/>
    <lineage>
        <taxon>Bacteria</taxon>
        <taxon>Pseudomonadati</taxon>
        <taxon>Pseudomonadota</taxon>
        <taxon>Gammaproteobacteria</taxon>
        <taxon>Enterobacterales</taxon>
        <taxon>Enterobacteriaceae</taxon>
        <taxon>Escherichia</taxon>
    </lineage>
</organism>
<protein>
    <submittedName>
        <fullName evidence="3">Glycosyltransferase</fullName>
        <ecNumber evidence="3">2.4.-.-</ecNumber>
    </submittedName>
</protein>
<dbReference type="EC" id="2.4.-.-" evidence="3"/>
<dbReference type="PANTHER" id="PTHR12526:SF630">
    <property type="entry name" value="GLYCOSYLTRANSFERASE"/>
    <property type="match status" value="1"/>
</dbReference>
<keyword evidence="1" id="KW-1133">Transmembrane helix</keyword>
<dbReference type="SUPFAM" id="SSF53756">
    <property type="entry name" value="UDP-Glycosyltransferase/glycogen phosphorylase"/>
    <property type="match status" value="1"/>
</dbReference>
<feature type="transmembrane region" description="Helical" evidence="1">
    <location>
        <begin position="97"/>
        <end position="119"/>
    </location>
</feature>
<evidence type="ECO:0000256" key="1">
    <source>
        <dbReference type="SAM" id="Phobius"/>
    </source>
</evidence>
<dbReference type="GO" id="GO:0016757">
    <property type="term" value="F:glycosyltransferase activity"/>
    <property type="evidence" value="ECO:0007669"/>
    <property type="project" value="UniProtKB-KW"/>
</dbReference>
<evidence type="ECO:0000313" key="4">
    <source>
        <dbReference type="Proteomes" id="UP001219219"/>
    </source>
</evidence>
<dbReference type="Pfam" id="PF00534">
    <property type="entry name" value="Glycos_transf_1"/>
    <property type="match status" value="1"/>
</dbReference>
<dbReference type="EMBL" id="CP117562">
    <property type="protein sequence ID" value="WDB27663.1"/>
    <property type="molecule type" value="Genomic_DNA"/>
</dbReference>
<sequence length="397" mass="45789">MRILYVSVERRYKLFNGRFFVQGIENVIFFERYLQCFDAVKVIARVEIVNSLPENHELFEHKAISIEPIFTIGTGLTSITRIYQLITNINKKNKAFIILRTPGVLAYLLSLLCIARNIKFSIEVVTNPIQEAEHLSKNPIIRILFRLVFLAVFKLQLRFTQYASFVTEHEIQNKFLSGNEKLNVRFNSSYSSVVLYDDNFADEKIINARINRNKENKNIRLLFIGVLDRDFKGLDIFLNLISVLPEKYTATIIGDGLLLGKYKKIAEKLNVLTRVDFCGYISSSIKKQQLMENADFFILTSRREGLPRVVIEAMAYGLPCVCTSVSGVNELIDKKLIFPIDDYHAAKNILLSLDDENYADISIRNFRKSKKYGHFILAEQRKLFYLKVISGESSSFK</sequence>
<dbReference type="InterPro" id="IPR001296">
    <property type="entry name" value="Glyco_trans_1"/>
</dbReference>
<dbReference type="Proteomes" id="UP001219219">
    <property type="component" value="Chromosome"/>
</dbReference>
<evidence type="ECO:0000313" key="3">
    <source>
        <dbReference type="EMBL" id="WDB27663.1"/>
    </source>
</evidence>
<gene>
    <name evidence="3" type="ORF">PS049_14860</name>
</gene>
<feature type="domain" description="Glycosyl transferase family 1" evidence="2">
    <location>
        <begin position="211"/>
        <end position="364"/>
    </location>
</feature>
<accession>A0AAX3MEG7</accession>
<dbReference type="AlphaFoldDB" id="A0AAX3MEG7"/>
<name>A0AAX3MEG7_ESCAL</name>
<keyword evidence="1" id="KW-0812">Transmembrane</keyword>
<keyword evidence="1" id="KW-0472">Membrane</keyword>
<dbReference type="RefSeq" id="WP_059256394.1">
    <property type="nucleotide sequence ID" value="NZ_CP117562.1"/>
</dbReference>